<gene>
    <name evidence="7" type="ORF">RQP53_18955</name>
</gene>
<dbReference type="EMBL" id="JAVXZY010000008">
    <property type="protein sequence ID" value="MDT9001367.1"/>
    <property type="molecule type" value="Genomic_DNA"/>
</dbReference>
<accession>A0ABU3PFJ0</accession>
<dbReference type="InterPro" id="IPR011051">
    <property type="entry name" value="RmlC_Cupin_sf"/>
</dbReference>
<dbReference type="PRINTS" id="PR00032">
    <property type="entry name" value="HTHARAC"/>
</dbReference>
<proteinExistence type="predicted"/>
<keyword evidence="4" id="KW-0804">Transcription</keyword>
<evidence type="ECO:0000313" key="7">
    <source>
        <dbReference type="EMBL" id="MDT9001367.1"/>
    </source>
</evidence>
<dbReference type="SUPFAM" id="SSF46689">
    <property type="entry name" value="Homeodomain-like"/>
    <property type="match status" value="1"/>
</dbReference>
<sequence>MNQKGHARPLLKLAPLQHGPNSGEAAHAHAQGQLVLVQAGALSVETAAGRWLMPSGCLGWVPPGQHHGAVYHAQTQGMNYYFDTAWSTQHLPGEIRLVRLSPLLQALLAAINKANTWPDEALRPYLQVLAHAFSAQPEESLYLPMPRDPRLLKLTSALLAQPDDVAGLDAWAARIGMSRRTLMRRFQQETGSTVGHWQQQMRLLLALQWLSAGQSVTSVALEAGYQSVSAFIAVFKRHMGLSPGAWQQQDASP</sequence>
<reference evidence="7" key="1">
    <citation type="submission" date="2023-09" db="EMBL/GenBank/DDBJ databases">
        <title>Paucibacter sp. APW11 Genome sequencing and assembly.</title>
        <authorList>
            <person name="Kim I."/>
        </authorList>
    </citation>
    <scope>NUCLEOTIDE SEQUENCE</scope>
    <source>
        <strain evidence="7">APW11</strain>
    </source>
</reference>
<organism evidence="7 8">
    <name type="scientific">Roseateles aquae</name>
    <dbReference type="NCBI Taxonomy" id="3077235"/>
    <lineage>
        <taxon>Bacteria</taxon>
        <taxon>Pseudomonadati</taxon>
        <taxon>Pseudomonadota</taxon>
        <taxon>Betaproteobacteria</taxon>
        <taxon>Burkholderiales</taxon>
        <taxon>Sphaerotilaceae</taxon>
        <taxon>Roseateles</taxon>
    </lineage>
</organism>
<evidence type="ECO:0000256" key="3">
    <source>
        <dbReference type="ARBA" id="ARBA00023159"/>
    </source>
</evidence>
<evidence type="ECO:0000256" key="1">
    <source>
        <dbReference type="ARBA" id="ARBA00023015"/>
    </source>
</evidence>
<dbReference type="PANTHER" id="PTHR11019">
    <property type="entry name" value="HTH-TYPE TRANSCRIPTIONAL REGULATOR NIMR"/>
    <property type="match status" value="1"/>
</dbReference>
<evidence type="ECO:0000256" key="5">
    <source>
        <dbReference type="SAM" id="MobiDB-lite"/>
    </source>
</evidence>
<dbReference type="Pfam" id="PF02311">
    <property type="entry name" value="AraC_binding"/>
    <property type="match status" value="1"/>
</dbReference>
<keyword evidence="2" id="KW-0238">DNA-binding</keyword>
<feature type="domain" description="HTH araC/xylS-type" evidence="6">
    <location>
        <begin position="149"/>
        <end position="249"/>
    </location>
</feature>
<evidence type="ECO:0000256" key="4">
    <source>
        <dbReference type="ARBA" id="ARBA00023163"/>
    </source>
</evidence>
<evidence type="ECO:0000259" key="6">
    <source>
        <dbReference type="PROSITE" id="PS01124"/>
    </source>
</evidence>
<dbReference type="InterPro" id="IPR018060">
    <property type="entry name" value="HTH_AraC"/>
</dbReference>
<dbReference type="SMART" id="SM00342">
    <property type="entry name" value="HTH_ARAC"/>
    <property type="match status" value="1"/>
</dbReference>
<protein>
    <submittedName>
        <fullName evidence="7">AraC family transcriptional regulator</fullName>
    </submittedName>
</protein>
<dbReference type="InterPro" id="IPR003313">
    <property type="entry name" value="AraC-bd"/>
</dbReference>
<comment type="caution">
    <text evidence="7">The sequence shown here is derived from an EMBL/GenBank/DDBJ whole genome shotgun (WGS) entry which is preliminary data.</text>
</comment>
<keyword evidence="8" id="KW-1185">Reference proteome</keyword>
<dbReference type="InterPro" id="IPR009057">
    <property type="entry name" value="Homeodomain-like_sf"/>
</dbReference>
<evidence type="ECO:0000256" key="2">
    <source>
        <dbReference type="ARBA" id="ARBA00023125"/>
    </source>
</evidence>
<dbReference type="Proteomes" id="UP001246372">
    <property type="component" value="Unassembled WGS sequence"/>
</dbReference>
<dbReference type="PANTHER" id="PTHR11019:SF199">
    <property type="entry name" value="HTH-TYPE TRANSCRIPTIONAL REGULATOR NIMR"/>
    <property type="match status" value="1"/>
</dbReference>
<dbReference type="RefSeq" id="WP_315652240.1">
    <property type="nucleotide sequence ID" value="NZ_JAVXZY010000008.1"/>
</dbReference>
<dbReference type="PROSITE" id="PS00041">
    <property type="entry name" value="HTH_ARAC_FAMILY_1"/>
    <property type="match status" value="1"/>
</dbReference>
<keyword evidence="3" id="KW-0010">Activator</keyword>
<dbReference type="InterPro" id="IPR020449">
    <property type="entry name" value="Tscrpt_reg_AraC-type_HTH"/>
</dbReference>
<keyword evidence="1" id="KW-0805">Transcription regulation</keyword>
<dbReference type="Pfam" id="PF12833">
    <property type="entry name" value="HTH_18"/>
    <property type="match status" value="1"/>
</dbReference>
<evidence type="ECO:0000313" key="8">
    <source>
        <dbReference type="Proteomes" id="UP001246372"/>
    </source>
</evidence>
<feature type="region of interest" description="Disordered" evidence="5">
    <location>
        <begin position="1"/>
        <end position="27"/>
    </location>
</feature>
<dbReference type="PROSITE" id="PS01124">
    <property type="entry name" value="HTH_ARAC_FAMILY_2"/>
    <property type="match status" value="1"/>
</dbReference>
<name>A0ABU3PFJ0_9BURK</name>
<dbReference type="Gene3D" id="1.10.10.60">
    <property type="entry name" value="Homeodomain-like"/>
    <property type="match status" value="1"/>
</dbReference>
<dbReference type="SUPFAM" id="SSF51182">
    <property type="entry name" value="RmlC-like cupins"/>
    <property type="match status" value="1"/>
</dbReference>
<dbReference type="InterPro" id="IPR018062">
    <property type="entry name" value="HTH_AraC-typ_CS"/>
</dbReference>